<accession>A0ABT6FPY0</accession>
<organism evidence="3 4">
    <name type="scientific">Galbibacter pacificus</name>
    <dbReference type="NCBI Taxonomy" id="2996052"/>
    <lineage>
        <taxon>Bacteria</taxon>
        <taxon>Pseudomonadati</taxon>
        <taxon>Bacteroidota</taxon>
        <taxon>Flavobacteriia</taxon>
        <taxon>Flavobacteriales</taxon>
        <taxon>Flavobacteriaceae</taxon>
        <taxon>Galbibacter</taxon>
    </lineage>
</organism>
<name>A0ABT6FPY0_9FLAO</name>
<dbReference type="InterPro" id="IPR024618">
    <property type="entry name" value="DUF3857"/>
</dbReference>
<feature type="domain" description="DUF3857" evidence="2">
    <location>
        <begin position="71"/>
        <end position="183"/>
    </location>
</feature>
<sequence length="649" mass="75225">MLHLSSFYTAAQEKKGREIDDVTNEELEMAIYQKDTTANAVVLYEEGNNYFEVERKGNFQFIRLIKQYYCKIKILNEKGFDEANIEIPFYHADKETEKISNIKAMTHNGPQKIVVGQNDIYVTDINEHWSAYRFTFSDVKKGSVLEYRYTLKSPFFFNFEGWQFQSHIPKVKSRFTALIPGNYVYNRTLFGSQKLAVNDASLKKSCFYLDGASNGADCEKLTYEMVDVPAFKEEEYMLSEKNYISRIKFELSEFHDFRGSSHKYTKSWEDVDKEFRYDKDIGRQLNKVNFFKDIIPQEALNEENNIKKAEKIYNLIKEYYTWNGKYGLFSDSRITDAYKEKSGNISEINISLINALKAAGLEAKLVLLSTRQNGLPTKLHPIISDFNYCIAMLEINNGMVLLDASDKYAPFGILPFRALNHIGRVMDFKNDSYWIEVSPYKKNHHILTTSVKIDEEGNLNGKFRHTSSGYFMFSKLKEIKTQSKEKYIEELGSRFQNIEITDYNTSEMGNSITETFSFKINEGVTIVNGNIIFSPFLFKDLTENPFKVEDRGYPVDIGYPKKFSSNISVAFPENYKVENTIQPETTLLIENGGKLTLIKQEKGNIINILYNFDLNKSYYPTEEYKELKAIFTKAVNIQNNESLIAKKQV</sequence>
<dbReference type="Pfam" id="PF12969">
    <property type="entry name" value="DUF3857"/>
    <property type="match status" value="1"/>
</dbReference>
<evidence type="ECO:0000259" key="2">
    <source>
        <dbReference type="Pfam" id="PF12969"/>
    </source>
</evidence>
<dbReference type="Proteomes" id="UP001153642">
    <property type="component" value="Unassembled WGS sequence"/>
</dbReference>
<dbReference type="Gene3D" id="2.60.40.3140">
    <property type="match status" value="1"/>
</dbReference>
<evidence type="ECO:0000313" key="3">
    <source>
        <dbReference type="EMBL" id="MDG3585320.1"/>
    </source>
</evidence>
<dbReference type="Pfam" id="PF01841">
    <property type="entry name" value="Transglut_core"/>
    <property type="match status" value="1"/>
</dbReference>
<evidence type="ECO:0000313" key="4">
    <source>
        <dbReference type="Proteomes" id="UP001153642"/>
    </source>
</evidence>
<keyword evidence="4" id="KW-1185">Reference proteome</keyword>
<gene>
    <name evidence="3" type="ORF">OSR52_05515</name>
</gene>
<dbReference type="InterPro" id="IPR002931">
    <property type="entry name" value="Transglutaminase-like"/>
</dbReference>
<reference evidence="3" key="1">
    <citation type="submission" date="2022-11" db="EMBL/GenBank/DDBJ databases">
        <title>High-quality draft genome sequence of Galbibacter sp. strain CMA-7.</title>
        <authorList>
            <person name="Wei L."/>
            <person name="Dong C."/>
            <person name="Shao Z."/>
        </authorList>
    </citation>
    <scope>NUCLEOTIDE SEQUENCE</scope>
    <source>
        <strain evidence="3">CMA-7</strain>
    </source>
</reference>
<feature type="domain" description="Transglutaminase-like" evidence="1">
    <location>
        <begin position="301"/>
        <end position="372"/>
    </location>
</feature>
<protein>
    <submittedName>
        <fullName evidence="3">DUF3857 domain-containing protein</fullName>
    </submittedName>
</protein>
<evidence type="ECO:0000259" key="1">
    <source>
        <dbReference type="Pfam" id="PF01841"/>
    </source>
</evidence>
<dbReference type="EMBL" id="JAPMUA010000002">
    <property type="protein sequence ID" value="MDG3585320.1"/>
    <property type="molecule type" value="Genomic_DNA"/>
</dbReference>
<dbReference type="RefSeq" id="WP_277903978.1">
    <property type="nucleotide sequence ID" value="NZ_JAPMUA010000002.1"/>
</dbReference>
<comment type="caution">
    <text evidence="3">The sequence shown here is derived from an EMBL/GenBank/DDBJ whole genome shotgun (WGS) entry which is preliminary data.</text>
</comment>
<dbReference type="Gene3D" id="2.60.120.1130">
    <property type="match status" value="1"/>
</dbReference>
<proteinExistence type="predicted"/>